<reference evidence="1 2" key="1">
    <citation type="submission" date="2019-02" db="EMBL/GenBank/DDBJ databases">
        <title>Deep-cultivation of Planctomycetes and their phenomic and genomic characterization uncovers novel biology.</title>
        <authorList>
            <person name="Wiegand S."/>
            <person name="Jogler M."/>
            <person name="Boedeker C."/>
            <person name="Pinto D."/>
            <person name="Vollmers J."/>
            <person name="Rivas-Marin E."/>
            <person name="Kohn T."/>
            <person name="Peeters S.H."/>
            <person name="Heuer A."/>
            <person name="Rast P."/>
            <person name="Oberbeckmann S."/>
            <person name="Bunk B."/>
            <person name="Jeske O."/>
            <person name="Meyerdierks A."/>
            <person name="Storesund J.E."/>
            <person name="Kallscheuer N."/>
            <person name="Luecker S."/>
            <person name="Lage O.M."/>
            <person name="Pohl T."/>
            <person name="Merkel B.J."/>
            <person name="Hornburger P."/>
            <person name="Mueller R.-W."/>
            <person name="Bruemmer F."/>
            <person name="Labrenz M."/>
            <person name="Spormann A.M."/>
            <person name="Op Den Camp H."/>
            <person name="Overmann J."/>
            <person name="Amann R."/>
            <person name="Jetten M.S.M."/>
            <person name="Mascher T."/>
            <person name="Medema M.H."/>
            <person name="Devos D.P."/>
            <person name="Kaster A.-K."/>
            <person name="Ovreas L."/>
            <person name="Rohde M."/>
            <person name="Galperin M.Y."/>
            <person name="Jogler C."/>
        </authorList>
    </citation>
    <scope>NUCLEOTIDE SEQUENCE [LARGE SCALE GENOMIC DNA]</scope>
    <source>
        <strain evidence="1 2">Pan14r</strain>
    </source>
</reference>
<organism evidence="1 2">
    <name type="scientific">Crateriforma conspicua</name>
    <dbReference type="NCBI Taxonomy" id="2527996"/>
    <lineage>
        <taxon>Bacteria</taxon>
        <taxon>Pseudomonadati</taxon>
        <taxon>Planctomycetota</taxon>
        <taxon>Planctomycetia</taxon>
        <taxon>Planctomycetales</taxon>
        <taxon>Planctomycetaceae</taxon>
        <taxon>Crateriforma</taxon>
    </lineage>
</organism>
<evidence type="ECO:0000313" key="1">
    <source>
        <dbReference type="EMBL" id="TWT64927.1"/>
    </source>
</evidence>
<name>A0A5C5XNZ9_9PLAN</name>
<sequence length="115" mass="12300">MLDLSFCTDADAAFLLKSVPGEIAQNTVYGLLFGLAYNAHTTGTIDAWGLRDIGWKAYADDPDASPEHWGLNLDLAIETHIDGFATIIDVDTAVSETLTELAPFADALPDVLKCG</sequence>
<dbReference type="EMBL" id="SJPL01000004">
    <property type="protein sequence ID" value="TWT64927.1"/>
    <property type="molecule type" value="Genomic_DNA"/>
</dbReference>
<dbReference type="AlphaFoldDB" id="A0A5C5XNZ9"/>
<protein>
    <submittedName>
        <fullName evidence="1">Uncharacterized protein</fullName>
    </submittedName>
</protein>
<comment type="caution">
    <text evidence="1">The sequence shown here is derived from an EMBL/GenBank/DDBJ whole genome shotgun (WGS) entry which is preliminary data.</text>
</comment>
<accession>A0A5C5XNZ9</accession>
<evidence type="ECO:0000313" key="2">
    <source>
        <dbReference type="Proteomes" id="UP000317238"/>
    </source>
</evidence>
<keyword evidence="2" id="KW-1185">Reference proteome</keyword>
<proteinExistence type="predicted"/>
<dbReference type="Proteomes" id="UP000317238">
    <property type="component" value="Unassembled WGS sequence"/>
</dbReference>
<gene>
    <name evidence="1" type="ORF">Pan14r_54700</name>
</gene>